<comment type="caution">
    <text evidence="2">The sequence shown here is derived from an EMBL/GenBank/DDBJ whole genome shotgun (WGS) entry which is preliminary data.</text>
</comment>
<keyword evidence="1" id="KW-0472">Membrane</keyword>
<evidence type="ECO:0000313" key="3">
    <source>
        <dbReference type="Proteomes" id="UP000578531"/>
    </source>
</evidence>
<gene>
    <name evidence="2" type="ORF">HO173_012862</name>
</gene>
<keyword evidence="1" id="KW-1133">Transmembrane helix</keyword>
<dbReference type="EMBL" id="JACCJC010000109">
    <property type="protein sequence ID" value="KAF6224705.1"/>
    <property type="molecule type" value="Genomic_DNA"/>
</dbReference>
<name>A0A8H6FDU1_9LECA</name>
<sequence>MPLSLSDLNADTPPFLTTAFHKSSLSHFLASGRILALFLRDLALGPSTPEDTINALFAEGNYAADFKVRICGSTFPAVNNWLTFLPSAEACVEVPWVFTVLGALVWVVGVLCLFGLVLRSVWLLARAVWLVVGFLLDCLVELAGWAVGVLGRWLGMGEEGPREVPVVVVVDTERRQ</sequence>
<reference evidence="2 3" key="1">
    <citation type="journal article" date="2020" name="Genomics">
        <title>Complete, high-quality genomes from long-read metagenomic sequencing of two wolf lichen thalli reveals enigmatic genome architecture.</title>
        <authorList>
            <person name="McKenzie S.K."/>
            <person name="Walston R.F."/>
            <person name="Allen J.L."/>
        </authorList>
    </citation>
    <scope>NUCLEOTIDE SEQUENCE [LARGE SCALE GENOMIC DNA]</scope>
    <source>
        <strain evidence="2">WasteWater2</strain>
    </source>
</reference>
<organism evidence="2 3">
    <name type="scientific">Letharia columbiana</name>
    <dbReference type="NCBI Taxonomy" id="112416"/>
    <lineage>
        <taxon>Eukaryota</taxon>
        <taxon>Fungi</taxon>
        <taxon>Dikarya</taxon>
        <taxon>Ascomycota</taxon>
        <taxon>Pezizomycotina</taxon>
        <taxon>Lecanoromycetes</taxon>
        <taxon>OSLEUM clade</taxon>
        <taxon>Lecanoromycetidae</taxon>
        <taxon>Lecanorales</taxon>
        <taxon>Lecanorineae</taxon>
        <taxon>Parmeliaceae</taxon>
        <taxon>Letharia</taxon>
    </lineage>
</organism>
<dbReference type="GeneID" id="59294495"/>
<keyword evidence="1" id="KW-0812">Transmembrane</keyword>
<feature type="transmembrane region" description="Helical" evidence="1">
    <location>
        <begin position="127"/>
        <end position="147"/>
    </location>
</feature>
<dbReference type="OrthoDB" id="5472822at2759"/>
<proteinExistence type="predicted"/>
<keyword evidence="3" id="KW-1185">Reference proteome</keyword>
<evidence type="ECO:0000256" key="1">
    <source>
        <dbReference type="SAM" id="Phobius"/>
    </source>
</evidence>
<feature type="transmembrane region" description="Helical" evidence="1">
    <location>
        <begin position="96"/>
        <end position="118"/>
    </location>
</feature>
<dbReference type="Proteomes" id="UP000578531">
    <property type="component" value="Unassembled WGS sequence"/>
</dbReference>
<dbReference type="AlphaFoldDB" id="A0A8H6FDU1"/>
<protein>
    <submittedName>
        <fullName evidence="2">Uncharacterized protein</fullName>
    </submittedName>
</protein>
<dbReference type="RefSeq" id="XP_037158403.1">
    <property type="nucleotide sequence ID" value="XM_037314696.1"/>
</dbReference>
<evidence type="ECO:0000313" key="2">
    <source>
        <dbReference type="EMBL" id="KAF6224705.1"/>
    </source>
</evidence>
<accession>A0A8H6FDU1</accession>